<gene>
    <name evidence="2" type="ordered locus">Nitsa_0338</name>
</gene>
<dbReference type="eggNOG" id="COG0693">
    <property type="taxonomic scope" value="Bacteria"/>
</dbReference>
<sequence length="186" mass="19947">MARALVPLAEGFEEIEGVTIIDILRRGGVAVDSAYLPGEFATDLVTGANGITVQADIPLANAVVDEYDIIALPGGWGGTNRLAENELAQSLLKSFKEQGKWVAAMCAAPYALHVAGVLSPKYTCYPGVEEQIRPQDWVNEMVVVDEKVITSQGPGTAICFALEIVRQLVGEESYTTVKEGTLARYC</sequence>
<reference evidence="3" key="2">
    <citation type="submission" date="2011-01" db="EMBL/GenBank/DDBJ databases">
        <title>The complete genome of Nitratifractor salsuginis DSM 16511.</title>
        <authorList>
            <consortium name="US DOE Joint Genome Institute (JGI-PGF)"/>
            <person name="Lucas S."/>
            <person name="Copeland A."/>
            <person name="Lapidus A."/>
            <person name="Bruce D."/>
            <person name="Goodwin L."/>
            <person name="Pitluck S."/>
            <person name="Kyrpides N."/>
            <person name="Mavromatis K."/>
            <person name="Ivanova N."/>
            <person name="Mikhailova N."/>
            <person name="Zeytun A."/>
            <person name="Detter J.C."/>
            <person name="Tapia R."/>
            <person name="Han C."/>
            <person name="Land M."/>
            <person name="Hauser L."/>
            <person name="Markowitz V."/>
            <person name="Cheng J.-F."/>
            <person name="Hugenholtz P."/>
            <person name="Woyke T."/>
            <person name="Wu D."/>
            <person name="Tindall B."/>
            <person name="Schuetze A."/>
            <person name="Brambilla E."/>
            <person name="Klenk H.-P."/>
            <person name="Eisen J.A."/>
        </authorList>
    </citation>
    <scope>NUCLEOTIDE SEQUENCE [LARGE SCALE GENOMIC DNA]</scope>
    <source>
        <strain evidence="3">DSM 16511 / JCM 12458 / E9I37-1</strain>
    </source>
</reference>
<dbReference type="HOGENOM" id="CLU_000445_44_2_7"/>
<dbReference type="InterPro" id="IPR029062">
    <property type="entry name" value="Class_I_gatase-like"/>
</dbReference>
<feature type="domain" description="DJ-1/PfpI" evidence="1">
    <location>
        <begin position="3"/>
        <end position="167"/>
    </location>
</feature>
<dbReference type="InterPro" id="IPR050325">
    <property type="entry name" value="Prot/Nucl_acid_deglycase"/>
</dbReference>
<proteinExistence type="predicted"/>
<protein>
    <submittedName>
        <fullName evidence="2">DJ-1 family protein</fullName>
    </submittedName>
</protein>
<dbReference type="SUPFAM" id="SSF52317">
    <property type="entry name" value="Class I glutamine amidotransferase-like"/>
    <property type="match status" value="1"/>
</dbReference>
<evidence type="ECO:0000313" key="2">
    <source>
        <dbReference type="EMBL" id="ADV45609.1"/>
    </source>
</evidence>
<dbReference type="Proteomes" id="UP000008633">
    <property type="component" value="Chromosome"/>
</dbReference>
<dbReference type="InterPro" id="IPR002818">
    <property type="entry name" value="DJ-1/PfpI"/>
</dbReference>
<dbReference type="PANTHER" id="PTHR48094">
    <property type="entry name" value="PROTEIN/NUCLEIC ACID DEGLYCASE DJ-1-RELATED"/>
    <property type="match status" value="1"/>
</dbReference>
<evidence type="ECO:0000313" key="3">
    <source>
        <dbReference type="Proteomes" id="UP000008633"/>
    </source>
</evidence>
<dbReference type="RefSeq" id="WP_013553305.1">
    <property type="nucleotide sequence ID" value="NC_014935.1"/>
</dbReference>
<dbReference type="GO" id="GO:0005737">
    <property type="term" value="C:cytoplasm"/>
    <property type="evidence" value="ECO:0007669"/>
    <property type="project" value="TreeGrafter"/>
</dbReference>
<dbReference type="Pfam" id="PF01965">
    <property type="entry name" value="DJ-1_PfpI"/>
    <property type="match status" value="1"/>
</dbReference>
<dbReference type="PANTHER" id="PTHR48094:SF12">
    <property type="entry name" value="PARKINSON DISEASE PROTEIN 7 HOMOLOG"/>
    <property type="match status" value="1"/>
</dbReference>
<dbReference type="KEGG" id="nsa:Nitsa_0338"/>
<dbReference type="InterPro" id="IPR006287">
    <property type="entry name" value="DJ-1"/>
</dbReference>
<dbReference type="Gene3D" id="3.40.50.880">
    <property type="match status" value="1"/>
</dbReference>
<organism evidence="2 3">
    <name type="scientific">Nitratifractor salsuginis (strain DSM 16511 / JCM 12458 / E9I37-1)</name>
    <dbReference type="NCBI Taxonomy" id="749222"/>
    <lineage>
        <taxon>Bacteria</taxon>
        <taxon>Pseudomonadati</taxon>
        <taxon>Campylobacterota</taxon>
        <taxon>Epsilonproteobacteria</taxon>
        <taxon>Campylobacterales</taxon>
        <taxon>Sulfurovaceae</taxon>
        <taxon>Nitratifractor</taxon>
    </lineage>
</organism>
<dbReference type="CDD" id="cd03135">
    <property type="entry name" value="GATase1_DJ-1"/>
    <property type="match status" value="1"/>
</dbReference>
<dbReference type="STRING" id="749222.Nitsa_0338"/>
<dbReference type="EMBL" id="CP002452">
    <property type="protein sequence ID" value="ADV45609.1"/>
    <property type="molecule type" value="Genomic_DNA"/>
</dbReference>
<name>E6WZV1_NITSE</name>
<reference evidence="2 3" key="1">
    <citation type="journal article" date="2011" name="Stand. Genomic Sci.">
        <title>Complete genome sequence of Nitratifractor salsuginis type strain (E9I37-1).</title>
        <authorList>
            <person name="Anderson I."/>
            <person name="Sikorski J."/>
            <person name="Zeytun A."/>
            <person name="Nolan M."/>
            <person name="Lapidus A."/>
            <person name="Lucas S."/>
            <person name="Hammon N."/>
            <person name="Deshpande S."/>
            <person name="Cheng J.F."/>
            <person name="Tapia R."/>
            <person name="Han C."/>
            <person name="Goodwin L."/>
            <person name="Pitluck S."/>
            <person name="Liolios K."/>
            <person name="Pagani I."/>
            <person name="Ivanova N."/>
            <person name="Huntemann M."/>
            <person name="Mavromatis K."/>
            <person name="Ovchinikova G."/>
            <person name="Pati A."/>
            <person name="Chen A."/>
            <person name="Palaniappan K."/>
            <person name="Land M."/>
            <person name="Hauser L."/>
            <person name="Brambilla E.M."/>
            <person name="Ngatchou-Djao O.D."/>
            <person name="Rohde M."/>
            <person name="Tindall B.J."/>
            <person name="Goker M."/>
            <person name="Detter J.C."/>
            <person name="Woyke T."/>
            <person name="Bristow J."/>
            <person name="Eisen J.A."/>
            <person name="Markowitz V."/>
            <person name="Hugenholtz P."/>
            <person name="Klenk H.P."/>
            <person name="Kyrpides N.C."/>
        </authorList>
    </citation>
    <scope>NUCLEOTIDE SEQUENCE [LARGE SCALE GENOMIC DNA]</scope>
    <source>
        <strain evidence="3">DSM 16511 / JCM 12458 / E9I37-1</strain>
    </source>
</reference>
<keyword evidence="3" id="KW-1185">Reference proteome</keyword>
<accession>E6WZV1</accession>
<dbReference type="AlphaFoldDB" id="E6WZV1"/>
<dbReference type="NCBIfam" id="TIGR01383">
    <property type="entry name" value="not_thiJ"/>
    <property type="match status" value="1"/>
</dbReference>
<evidence type="ECO:0000259" key="1">
    <source>
        <dbReference type="Pfam" id="PF01965"/>
    </source>
</evidence>
<dbReference type="OrthoDB" id="9792284at2"/>